<keyword evidence="4" id="KW-0732">Signal</keyword>
<dbReference type="GO" id="GO:0005615">
    <property type="term" value="C:extracellular space"/>
    <property type="evidence" value="ECO:0007669"/>
    <property type="project" value="TreeGrafter"/>
</dbReference>
<reference evidence="6" key="1">
    <citation type="submission" date="2021-02" db="EMBL/GenBank/DDBJ databases">
        <authorList>
            <person name="Dougan E. K."/>
            <person name="Rhodes N."/>
            <person name="Thang M."/>
            <person name="Chan C."/>
        </authorList>
    </citation>
    <scope>NUCLEOTIDE SEQUENCE</scope>
</reference>
<keyword evidence="7" id="KW-1185">Reference proteome</keyword>
<comment type="similarity">
    <text evidence="2">Belongs to the LEG1 family.</text>
</comment>
<evidence type="ECO:0000256" key="1">
    <source>
        <dbReference type="ARBA" id="ARBA00004613"/>
    </source>
</evidence>
<evidence type="ECO:0000256" key="4">
    <source>
        <dbReference type="ARBA" id="ARBA00022729"/>
    </source>
</evidence>
<comment type="caution">
    <text evidence="6">The sequence shown here is derived from an EMBL/GenBank/DDBJ whole genome shotgun (WGS) entry which is preliminary data.</text>
</comment>
<dbReference type="Pfam" id="PF05612">
    <property type="entry name" value="Leg1"/>
    <property type="match status" value="1"/>
</dbReference>
<dbReference type="Proteomes" id="UP000654075">
    <property type="component" value="Unassembled WGS sequence"/>
</dbReference>
<dbReference type="AlphaFoldDB" id="A0A813FSP3"/>
<evidence type="ECO:0000256" key="2">
    <source>
        <dbReference type="ARBA" id="ARBA00009122"/>
    </source>
</evidence>
<evidence type="ECO:0000313" key="7">
    <source>
        <dbReference type="Proteomes" id="UP000654075"/>
    </source>
</evidence>
<organism evidence="6 7">
    <name type="scientific">Polarella glacialis</name>
    <name type="common">Dinoflagellate</name>
    <dbReference type="NCBI Taxonomy" id="89957"/>
    <lineage>
        <taxon>Eukaryota</taxon>
        <taxon>Sar</taxon>
        <taxon>Alveolata</taxon>
        <taxon>Dinophyceae</taxon>
        <taxon>Suessiales</taxon>
        <taxon>Suessiaceae</taxon>
        <taxon>Polarella</taxon>
    </lineage>
</organism>
<dbReference type="EMBL" id="CAJNNV010026139">
    <property type="protein sequence ID" value="CAE8617372.1"/>
    <property type="molecule type" value="Genomic_DNA"/>
</dbReference>
<evidence type="ECO:0000256" key="5">
    <source>
        <dbReference type="ARBA" id="ARBA00023180"/>
    </source>
</evidence>
<name>A0A813FSP3_POLGL</name>
<dbReference type="OrthoDB" id="17046at2759"/>
<accession>A0A813FSP3</accession>
<protein>
    <submittedName>
        <fullName evidence="6">Uncharacterized protein</fullName>
    </submittedName>
</protein>
<dbReference type="PANTHER" id="PTHR18820">
    <property type="entry name" value="LEG1"/>
    <property type="match status" value="1"/>
</dbReference>
<keyword evidence="5" id="KW-0325">Glycoprotein</keyword>
<evidence type="ECO:0000256" key="3">
    <source>
        <dbReference type="ARBA" id="ARBA00022525"/>
    </source>
</evidence>
<gene>
    <name evidence="6" type="ORF">PGLA1383_LOCUS35033</name>
</gene>
<dbReference type="PANTHER" id="PTHR18820:SF1">
    <property type="entry name" value="PROTEIN LEG1 HOMOLOG"/>
    <property type="match status" value="1"/>
</dbReference>
<proteinExistence type="inferred from homology"/>
<keyword evidence="3" id="KW-0964">Secreted</keyword>
<comment type="subcellular location">
    <subcellularLocation>
        <location evidence="1">Secreted</location>
    </subcellularLocation>
</comment>
<dbReference type="InterPro" id="IPR008499">
    <property type="entry name" value="Leg1"/>
</dbReference>
<evidence type="ECO:0000313" key="6">
    <source>
        <dbReference type="EMBL" id="CAE8617372.1"/>
    </source>
</evidence>
<sequence length="472" mass="51752">MAMMPLPSKGLDTRGRSVAVSLRRCQGALFSNGKQHIQQQRLNKKVMFQTTQNRKITNPGCTQLPHPKVHSGLCAFAVALVAGRARARAFHRWRPARLAGTLRVTAQSAQRAVALGADVSKLPWADWRAGGWALTETNFASTPLAAYWETIDNRPLVADDFFGRQAIYARIMREKRLAPLFTRSDGLLLHGLPSAHFLWGYAVQLDWQWRSGRLGCEVGDSSIAPESWWGRMNYTLCALPYVAAADAGLLELASEFVSSGGAEEASRPELAEARALWAELWRNLLHRLASAGGAPLTDRERDALQSEVWKAHAATLNASTPLYSAEFALLPVAEQSFGAGWARFVEVLAAIHLRTDLDYIAQTGAAFLPPHVLGAAGQGDDNTVRGGDTCSPEDVARIQESVQITQLTSNLGDSAFSLMLRFWQRIGSNFQCRVAAPAVIQSLTKPEPETKGRAAAQLLWWFLWPGKADKDS</sequence>